<gene>
    <name evidence="1" type="ORF">CCMSSC00406_0006801</name>
</gene>
<organism evidence="1 2">
    <name type="scientific">Pleurotus cornucopiae</name>
    <name type="common">Cornucopia mushroom</name>
    <dbReference type="NCBI Taxonomy" id="5321"/>
    <lineage>
        <taxon>Eukaryota</taxon>
        <taxon>Fungi</taxon>
        <taxon>Dikarya</taxon>
        <taxon>Basidiomycota</taxon>
        <taxon>Agaricomycotina</taxon>
        <taxon>Agaricomycetes</taxon>
        <taxon>Agaricomycetidae</taxon>
        <taxon>Agaricales</taxon>
        <taxon>Pleurotineae</taxon>
        <taxon>Pleurotaceae</taxon>
        <taxon>Pleurotus</taxon>
    </lineage>
</organism>
<reference evidence="1 2" key="1">
    <citation type="journal article" date="2021" name="Appl. Environ. Microbiol.">
        <title>Genetic linkage and physical mapping for an oyster mushroom Pleurotus cornucopiae and QTL analysis for the trait cap color.</title>
        <authorList>
            <person name="Zhang Y."/>
            <person name="Gao W."/>
            <person name="Sonnenberg A."/>
            <person name="Chen Q."/>
            <person name="Zhang J."/>
            <person name="Huang C."/>
        </authorList>
    </citation>
    <scope>NUCLEOTIDE SEQUENCE [LARGE SCALE GENOMIC DNA]</scope>
    <source>
        <strain evidence="1">CCMSSC00406</strain>
    </source>
</reference>
<evidence type="ECO:0000313" key="2">
    <source>
        <dbReference type="Proteomes" id="UP000824881"/>
    </source>
</evidence>
<dbReference type="EMBL" id="WQMT02000004">
    <property type="protein sequence ID" value="KAG9224133.1"/>
    <property type="molecule type" value="Genomic_DNA"/>
</dbReference>
<keyword evidence="2" id="KW-1185">Reference proteome</keyword>
<protein>
    <submittedName>
        <fullName evidence="1">Uncharacterized protein</fullName>
    </submittedName>
</protein>
<accession>A0ACB7J2R4</accession>
<dbReference type="Proteomes" id="UP000824881">
    <property type="component" value="Unassembled WGS sequence"/>
</dbReference>
<name>A0ACB7J2R4_PLECO</name>
<evidence type="ECO:0000313" key="1">
    <source>
        <dbReference type="EMBL" id="KAG9224133.1"/>
    </source>
</evidence>
<sequence>MHFRNPYKEPPDFAILAECYPKLRQYLIPGRDGHTTIDFWNNDAQRALTEALMLRDFSIRLTLPSERLCPPVRTAKVMRAAPQNIGTVNLIPRLNYILWLQDIVRHSPATLDGTVRGLDVGTGASAIYPLLGCKLESKWTFIATDIDKTSYESALLNVARNDLQERIKVQLSDADAPLFKLLEDSSAVFSFTMCNPPFYATAEEVSRSAEMKHLPPNAACTGADIEMITDGGEARFVRRMVEESLQHPLRCRWYTSMLGKLSSLMEIVDDLKGNNVDNYAITEFTQGQTRRWAVGWSFYRDRLPDSIARIENPNPMVQGLLPGRNTVIQPLKNKTCSDPEVLMGVINEIKDVWVQQKQAAEWDDSDVPWKLIVEVTGDTWSRKARRANKSSQTKLNVEMENCEKGTAVSVFSVGWKNDGGSLLVFQWIRGEDGALFMSFSSYVTRKVQDVI</sequence>
<comment type="caution">
    <text evidence="1">The sequence shown here is derived from an EMBL/GenBank/DDBJ whole genome shotgun (WGS) entry which is preliminary data.</text>
</comment>
<proteinExistence type="predicted"/>